<evidence type="ECO:0000313" key="4">
    <source>
        <dbReference type="Proteomes" id="UP000269352"/>
    </source>
</evidence>
<keyword evidence="1" id="KW-0413">Isomerase</keyword>
<name>A0A388TAW8_TERA1</name>
<gene>
    <name evidence="3" type="primary">praC</name>
    <name evidence="3" type="ORF">NO1_1167</name>
</gene>
<dbReference type="Proteomes" id="UP000269352">
    <property type="component" value="Unassembled WGS sequence"/>
</dbReference>
<evidence type="ECO:0000259" key="2">
    <source>
        <dbReference type="Pfam" id="PF01361"/>
    </source>
</evidence>
<reference evidence="3 4" key="1">
    <citation type="journal article" date="2019" name="ISME J.">
        <title>Genome analyses of uncultured TG2/ZB3 bacteria in 'Margulisbacteria' specifically attached to ectosymbiotic spirochetes of protists in the termite gut.</title>
        <authorList>
            <person name="Utami Y.D."/>
            <person name="Kuwahara H."/>
            <person name="Igai K."/>
            <person name="Murakami T."/>
            <person name="Sugaya K."/>
            <person name="Morikawa T."/>
            <person name="Nagura Y."/>
            <person name="Yuki M."/>
            <person name="Deevong P."/>
            <person name="Inoue T."/>
            <person name="Kihara K."/>
            <person name="Lo N."/>
            <person name="Yamada A."/>
            <person name="Ohkuma M."/>
            <person name="Hongoh Y."/>
        </authorList>
    </citation>
    <scope>NUCLEOTIDE SEQUENCE [LARGE SCALE GENOMIC DNA]</scope>
    <source>
        <strain evidence="3">NkOx7-01</strain>
    </source>
</reference>
<protein>
    <submittedName>
        <fullName evidence="3">4-oxalocrotonate tautomerase</fullName>
    </submittedName>
</protein>
<feature type="domain" description="4-oxalocrotonate tautomerase-like" evidence="2">
    <location>
        <begin position="2"/>
        <end position="56"/>
    </location>
</feature>
<sequence length="59" mass="6907">MPVVNIQWLKGRGKEQKQKIAREIENLMIKEAGCNPGDTYIFFQETERENFAESGKLYE</sequence>
<dbReference type="Pfam" id="PF01361">
    <property type="entry name" value="Tautomerase"/>
    <property type="match status" value="1"/>
</dbReference>
<accession>A0A388TAW8</accession>
<dbReference type="GO" id="GO:0016853">
    <property type="term" value="F:isomerase activity"/>
    <property type="evidence" value="ECO:0007669"/>
    <property type="project" value="UniProtKB-KW"/>
</dbReference>
<comment type="caution">
    <text evidence="3">The sequence shown here is derived from an EMBL/GenBank/DDBJ whole genome shotgun (WGS) entry which is preliminary data.</text>
</comment>
<evidence type="ECO:0000256" key="1">
    <source>
        <dbReference type="ARBA" id="ARBA00023235"/>
    </source>
</evidence>
<dbReference type="EMBL" id="BGZN01000023">
    <property type="protein sequence ID" value="GBR73898.1"/>
    <property type="molecule type" value="Genomic_DNA"/>
</dbReference>
<organism evidence="3 4">
    <name type="scientific">Termititenax aidoneus</name>
    <dbReference type="NCBI Taxonomy" id="2218524"/>
    <lineage>
        <taxon>Bacteria</taxon>
        <taxon>Bacillati</taxon>
        <taxon>Candidatus Margulisiibacteriota</taxon>
        <taxon>Candidatus Termititenacia</taxon>
        <taxon>Candidatus Termititenacales</taxon>
        <taxon>Candidatus Termititenacaceae</taxon>
        <taxon>Candidatus Termititenax</taxon>
    </lineage>
</organism>
<dbReference type="InterPro" id="IPR014347">
    <property type="entry name" value="Tautomerase/MIF_sf"/>
</dbReference>
<dbReference type="InterPro" id="IPR004370">
    <property type="entry name" value="4-OT-like_dom"/>
</dbReference>
<keyword evidence="4" id="KW-1185">Reference proteome</keyword>
<proteinExistence type="predicted"/>
<dbReference type="AlphaFoldDB" id="A0A388TAW8"/>
<dbReference type="SUPFAM" id="SSF55331">
    <property type="entry name" value="Tautomerase/MIF"/>
    <property type="match status" value="1"/>
</dbReference>
<evidence type="ECO:0000313" key="3">
    <source>
        <dbReference type="EMBL" id="GBR73898.1"/>
    </source>
</evidence>
<dbReference type="Gene3D" id="3.30.429.10">
    <property type="entry name" value="Macrophage Migration Inhibitory Factor"/>
    <property type="match status" value="1"/>
</dbReference>